<dbReference type="Gene3D" id="6.20.190.10">
    <property type="entry name" value="Nutrient germinant receptor protein C, domain 1"/>
    <property type="match status" value="1"/>
</dbReference>
<dbReference type="GO" id="GO:0016020">
    <property type="term" value="C:membrane"/>
    <property type="evidence" value="ECO:0007669"/>
    <property type="project" value="UniProtKB-SubCell"/>
</dbReference>
<proteinExistence type="inferred from homology"/>
<keyword evidence="7" id="KW-0449">Lipoprotein</keyword>
<evidence type="ECO:0000256" key="6">
    <source>
        <dbReference type="ARBA" id="ARBA00023139"/>
    </source>
</evidence>
<name>A0A0F5HRU9_BACTR</name>
<dbReference type="PANTHER" id="PTHR35789">
    <property type="entry name" value="SPORE GERMINATION PROTEIN B3"/>
    <property type="match status" value="1"/>
</dbReference>
<dbReference type="InterPro" id="IPR057336">
    <property type="entry name" value="GerAC_N"/>
</dbReference>
<evidence type="ECO:0000256" key="5">
    <source>
        <dbReference type="ARBA" id="ARBA00023136"/>
    </source>
</evidence>
<dbReference type="OrthoDB" id="9816067at2"/>
<feature type="coiled-coil region" evidence="8">
    <location>
        <begin position="319"/>
        <end position="346"/>
    </location>
</feature>
<keyword evidence="8" id="KW-0175">Coiled coil</keyword>
<evidence type="ECO:0000256" key="2">
    <source>
        <dbReference type="ARBA" id="ARBA00007886"/>
    </source>
</evidence>
<evidence type="ECO:0000259" key="9">
    <source>
        <dbReference type="Pfam" id="PF05504"/>
    </source>
</evidence>
<accession>A0A0F5HRU9</accession>
<keyword evidence="4" id="KW-0732">Signal</keyword>
<gene>
    <name evidence="11" type="ORF">QY95_03415</name>
</gene>
<dbReference type="InterPro" id="IPR038501">
    <property type="entry name" value="Spore_GerAC_C_sf"/>
</dbReference>
<dbReference type="NCBIfam" id="TIGR02887">
    <property type="entry name" value="spore_ger_x_C"/>
    <property type="match status" value="1"/>
</dbReference>
<dbReference type="Gene3D" id="3.30.300.210">
    <property type="entry name" value="Nutrient germinant receptor protein C, domain 3"/>
    <property type="match status" value="1"/>
</dbReference>
<dbReference type="RefSeq" id="WP_039235867.1">
    <property type="nucleotide sequence ID" value="NZ_JWIR02000071.1"/>
</dbReference>
<feature type="domain" description="Spore germination GerAC-like C-terminal" evidence="9">
    <location>
        <begin position="226"/>
        <end position="391"/>
    </location>
</feature>
<sequence>MNKRLFFIFLLGAVLLSGCWSKKELTDLALVAGLGIEKNEEGKYVGTIQVVNPGNVAEGQQGGGSGQGPPVSVYSATGDNIIEASRELSTKVSRRLYYAHTNLVVIDEQLAREEGITKILDAMDRDPEFRVTTTVIIAHGVKAGDIMKALTPIDKIPSSKIIKTLKFTEESWGEHLNVNIKEVINALTSSGKEPLITGFHLIGDHDEAKKMESIQQTAPAATIQTNGLAVFKEGKLIGWIHGEAAKGSVWILDRIKRTNVTINWKEEKGAISYQVMRQKTNISARMQDGQPIITVEVRAEGDIGEVIVPIDLTDPHVFLEIEKGAEEEIKKEIEQAVQEAKEYKSDVFGFGEAVRRLDPDAWETLKAEWDDRHFPELQVEVKVDAFVRRSGLRNKSFLSQTEENR</sequence>
<reference evidence="11" key="1">
    <citation type="submission" date="2015-02" db="EMBL/GenBank/DDBJ databases">
        <title>Genome Assembly of Bacillaceae bacterium MTCC 8252.</title>
        <authorList>
            <person name="Verma A."/>
            <person name="Khatri I."/>
            <person name="Mual P."/>
            <person name="Subramanian S."/>
            <person name="Krishnamurthi S."/>
        </authorList>
    </citation>
    <scope>NUCLEOTIDE SEQUENCE [LARGE SCALE GENOMIC DNA]</scope>
    <source>
        <strain evidence="11">MTCC 8252</strain>
    </source>
</reference>
<keyword evidence="12" id="KW-1185">Reference proteome</keyword>
<dbReference type="Pfam" id="PF25198">
    <property type="entry name" value="Spore_GerAC_N"/>
    <property type="match status" value="1"/>
</dbReference>
<dbReference type="Proteomes" id="UP000031563">
    <property type="component" value="Unassembled WGS sequence"/>
</dbReference>
<comment type="caution">
    <text evidence="11">The sequence shown here is derived from an EMBL/GenBank/DDBJ whole genome shotgun (WGS) entry which is preliminary data.</text>
</comment>
<dbReference type="Pfam" id="PF05504">
    <property type="entry name" value="Spore_GerAC"/>
    <property type="match status" value="1"/>
</dbReference>
<dbReference type="PANTHER" id="PTHR35789:SF1">
    <property type="entry name" value="SPORE GERMINATION PROTEIN B3"/>
    <property type="match status" value="1"/>
</dbReference>
<evidence type="ECO:0000313" key="12">
    <source>
        <dbReference type="Proteomes" id="UP000031563"/>
    </source>
</evidence>
<evidence type="ECO:0000256" key="1">
    <source>
        <dbReference type="ARBA" id="ARBA00004635"/>
    </source>
</evidence>
<keyword evidence="5" id="KW-0472">Membrane</keyword>
<feature type="domain" description="Spore germination protein N-terminal" evidence="10">
    <location>
        <begin position="22"/>
        <end position="197"/>
    </location>
</feature>
<evidence type="ECO:0000313" key="11">
    <source>
        <dbReference type="EMBL" id="KKB35562.1"/>
    </source>
</evidence>
<organism evidence="11 12">
    <name type="scientific">Bacillus thermotolerans</name>
    <name type="common">Quasibacillus thermotolerans</name>
    <dbReference type="NCBI Taxonomy" id="1221996"/>
    <lineage>
        <taxon>Bacteria</taxon>
        <taxon>Bacillati</taxon>
        <taxon>Bacillota</taxon>
        <taxon>Bacilli</taxon>
        <taxon>Bacillales</taxon>
        <taxon>Bacillaceae</taxon>
        <taxon>Bacillus</taxon>
    </lineage>
</organism>
<dbReference type="AlphaFoldDB" id="A0A0F5HRU9"/>
<dbReference type="PROSITE" id="PS51257">
    <property type="entry name" value="PROKAR_LIPOPROTEIN"/>
    <property type="match status" value="1"/>
</dbReference>
<evidence type="ECO:0000256" key="4">
    <source>
        <dbReference type="ARBA" id="ARBA00022729"/>
    </source>
</evidence>
<dbReference type="InterPro" id="IPR046953">
    <property type="entry name" value="Spore_GerAC-like_C"/>
</dbReference>
<comment type="subcellular location">
    <subcellularLocation>
        <location evidence="1">Membrane</location>
        <topology evidence="1">Lipid-anchor</topology>
    </subcellularLocation>
</comment>
<evidence type="ECO:0000256" key="3">
    <source>
        <dbReference type="ARBA" id="ARBA00022544"/>
    </source>
</evidence>
<dbReference type="InterPro" id="IPR008844">
    <property type="entry name" value="Spore_GerAC-like"/>
</dbReference>
<evidence type="ECO:0000259" key="10">
    <source>
        <dbReference type="Pfam" id="PF25198"/>
    </source>
</evidence>
<keyword evidence="6" id="KW-0564">Palmitate</keyword>
<dbReference type="GO" id="GO:0009847">
    <property type="term" value="P:spore germination"/>
    <property type="evidence" value="ECO:0007669"/>
    <property type="project" value="InterPro"/>
</dbReference>
<evidence type="ECO:0000256" key="8">
    <source>
        <dbReference type="SAM" id="Coils"/>
    </source>
</evidence>
<accession>A0A0F5HS04</accession>
<protein>
    <submittedName>
        <fullName evidence="11">Spore germination protein GerKC</fullName>
    </submittedName>
</protein>
<dbReference type="STRING" id="1221996.QY95_03415"/>
<comment type="similarity">
    <text evidence="2">Belongs to the GerABKC lipoprotein family.</text>
</comment>
<keyword evidence="3" id="KW-0309">Germination</keyword>
<evidence type="ECO:0000256" key="7">
    <source>
        <dbReference type="ARBA" id="ARBA00023288"/>
    </source>
</evidence>
<dbReference type="EMBL" id="JWIR02000071">
    <property type="protein sequence ID" value="KKB35562.1"/>
    <property type="molecule type" value="Genomic_DNA"/>
</dbReference>